<keyword evidence="2" id="KW-1185">Reference proteome</keyword>
<name>A0ABW6ML35_9ACTN</name>
<protein>
    <submittedName>
        <fullName evidence="1">Uncharacterized protein</fullName>
    </submittedName>
</protein>
<sequence length="68" mass="7502">MTGNRLTEEHVAILRKSGLLNTDTTLNQLLEAGVELEKLNPNGAEPAAATLIGPWYAYHTLEQEQVEQ</sequence>
<comment type="caution">
    <text evidence="1">The sequence shown here is derived from an EMBL/GenBank/DDBJ whole genome shotgun (WGS) entry which is preliminary data.</text>
</comment>
<dbReference type="EMBL" id="JBIAHM010000037">
    <property type="protein sequence ID" value="MFE9606826.1"/>
    <property type="molecule type" value="Genomic_DNA"/>
</dbReference>
<organism evidence="1 2">
    <name type="scientific">Streptomyces hokutonensis</name>
    <dbReference type="NCBI Taxonomy" id="1306990"/>
    <lineage>
        <taxon>Bacteria</taxon>
        <taxon>Bacillati</taxon>
        <taxon>Actinomycetota</taxon>
        <taxon>Actinomycetes</taxon>
        <taxon>Kitasatosporales</taxon>
        <taxon>Streptomycetaceae</taxon>
        <taxon>Streptomyces</taxon>
    </lineage>
</organism>
<evidence type="ECO:0000313" key="1">
    <source>
        <dbReference type="EMBL" id="MFE9606826.1"/>
    </source>
</evidence>
<dbReference type="Proteomes" id="UP001601303">
    <property type="component" value="Unassembled WGS sequence"/>
</dbReference>
<evidence type="ECO:0000313" key="2">
    <source>
        <dbReference type="Proteomes" id="UP001601303"/>
    </source>
</evidence>
<gene>
    <name evidence="1" type="ORF">ACFYNQ_50855</name>
</gene>
<dbReference type="RefSeq" id="WP_388115623.1">
    <property type="nucleotide sequence ID" value="NZ_JBIAHM010000037.1"/>
</dbReference>
<proteinExistence type="predicted"/>
<accession>A0ABW6ML35</accession>
<reference evidence="1 2" key="1">
    <citation type="submission" date="2024-10" db="EMBL/GenBank/DDBJ databases">
        <title>The Natural Products Discovery Center: Release of the First 8490 Sequenced Strains for Exploring Actinobacteria Biosynthetic Diversity.</title>
        <authorList>
            <person name="Kalkreuter E."/>
            <person name="Kautsar S.A."/>
            <person name="Yang D."/>
            <person name="Bader C.D."/>
            <person name="Teijaro C.N."/>
            <person name="Fluegel L."/>
            <person name="Davis C.M."/>
            <person name="Simpson J.R."/>
            <person name="Lauterbach L."/>
            <person name="Steele A.D."/>
            <person name="Gui C."/>
            <person name="Meng S."/>
            <person name="Li G."/>
            <person name="Viehrig K."/>
            <person name="Ye F."/>
            <person name="Su P."/>
            <person name="Kiefer A.F."/>
            <person name="Nichols A."/>
            <person name="Cepeda A.J."/>
            <person name="Yan W."/>
            <person name="Fan B."/>
            <person name="Jiang Y."/>
            <person name="Adhikari A."/>
            <person name="Zheng C.-J."/>
            <person name="Schuster L."/>
            <person name="Cowan T.M."/>
            <person name="Smanski M.J."/>
            <person name="Chevrette M.G."/>
            <person name="De Carvalho L.P.S."/>
            <person name="Shen B."/>
        </authorList>
    </citation>
    <scope>NUCLEOTIDE SEQUENCE [LARGE SCALE GENOMIC DNA]</scope>
    <source>
        <strain evidence="1 2">NPDC006488</strain>
    </source>
</reference>